<protein>
    <recommendedName>
        <fullName evidence="2">mitogen-activated protein kinase</fullName>
        <ecNumber evidence="2">2.7.11.24</ecNumber>
    </recommendedName>
</protein>
<dbReference type="PROSITE" id="PS00108">
    <property type="entry name" value="PROTEIN_KINASE_ST"/>
    <property type="match status" value="1"/>
</dbReference>
<comment type="catalytic activity">
    <reaction evidence="9">
        <text>L-threonyl-[protein] + ATP = O-phospho-L-threonyl-[protein] + ADP + H(+)</text>
        <dbReference type="Rhea" id="RHEA:46608"/>
        <dbReference type="Rhea" id="RHEA-COMP:11060"/>
        <dbReference type="Rhea" id="RHEA-COMP:11605"/>
        <dbReference type="ChEBI" id="CHEBI:15378"/>
        <dbReference type="ChEBI" id="CHEBI:30013"/>
        <dbReference type="ChEBI" id="CHEBI:30616"/>
        <dbReference type="ChEBI" id="CHEBI:61977"/>
        <dbReference type="ChEBI" id="CHEBI:456216"/>
        <dbReference type="EC" id="2.7.11.24"/>
    </reaction>
</comment>
<dbReference type="GO" id="GO:0005524">
    <property type="term" value="F:ATP binding"/>
    <property type="evidence" value="ECO:0007669"/>
    <property type="project" value="UniProtKB-UniRule"/>
</dbReference>
<name>A0A8S9KKG5_BRACR</name>
<dbReference type="InterPro" id="IPR017441">
    <property type="entry name" value="Protein_kinase_ATP_BS"/>
</dbReference>
<evidence type="ECO:0000256" key="11">
    <source>
        <dbReference type="PROSITE-ProRule" id="PRU10141"/>
    </source>
</evidence>
<dbReference type="InterPro" id="IPR050117">
    <property type="entry name" value="MAPK"/>
</dbReference>
<evidence type="ECO:0000256" key="7">
    <source>
        <dbReference type="ARBA" id="ARBA00022777"/>
    </source>
</evidence>
<dbReference type="GO" id="GO:0004707">
    <property type="term" value="F:MAP kinase activity"/>
    <property type="evidence" value="ECO:0007669"/>
    <property type="project" value="UniProtKB-EC"/>
</dbReference>
<dbReference type="PROSITE" id="PS00107">
    <property type="entry name" value="PROTEIN_KINASE_ATP"/>
    <property type="match status" value="1"/>
</dbReference>
<proteinExistence type="inferred from homology"/>
<feature type="domain" description="Protein kinase" evidence="13">
    <location>
        <begin position="27"/>
        <end position="259"/>
    </location>
</feature>
<keyword evidence="8 11" id="KW-0067">ATP-binding</keyword>
<dbReference type="Gene3D" id="1.10.510.10">
    <property type="entry name" value="Transferase(Phosphotransferase) domain 1"/>
    <property type="match status" value="1"/>
</dbReference>
<evidence type="ECO:0000256" key="5">
    <source>
        <dbReference type="ARBA" id="ARBA00022679"/>
    </source>
</evidence>
<dbReference type="PROSITE" id="PS50011">
    <property type="entry name" value="PROTEIN_KINASE_DOM"/>
    <property type="match status" value="1"/>
</dbReference>
<evidence type="ECO:0000259" key="13">
    <source>
        <dbReference type="PROSITE" id="PS50011"/>
    </source>
</evidence>
<dbReference type="PANTHER" id="PTHR24055">
    <property type="entry name" value="MITOGEN-ACTIVATED PROTEIN KINASE"/>
    <property type="match status" value="1"/>
</dbReference>
<dbReference type="FunFam" id="1.10.510.10:FF:000624">
    <property type="entry name" value="Mitogen-activated protein kinase"/>
    <property type="match status" value="1"/>
</dbReference>
<dbReference type="EC" id="2.7.11.24" evidence="2"/>
<dbReference type="Pfam" id="PF00069">
    <property type="entry name" value="Pkinase"/>
    <property type="match status" value="1"/>
</dbReference>
<dbReference type="FunFam" id="3.30.200.20:FF:000046">
    <property type="entry name" value="Mitogen-activated protein kinase"/>
    <property type="match status" value="1"/>
</dbReference>
<evidence type="ECO:0000256" key="1">
    <source>
        <dbReference type="ARBA" id="ARBA00008832"/>
    </source>
</evidence>
<keyword evidence="5" id="KW-0808">Transferase</keyword>
<evidence type="ECO:0000256" key="4">
    <source>
        <dbReference type="ARBA" id="ARBA00022553"/>
    </source>
</evidence>
<feature type="binding site" evidence="11">
    <location>
        <position position="57"/>
    </location>
    <ligand>
        <name>ATP</name>
        <dbReference type="ChEBI" id="CHEBI:30616"/>
    </ligand>
</feature>
<dbReference type="SMART" id="SM00220">
    <property type="entry name" value="S_TKc"/>
    <property type="match status" value="1"/>
</dbReference>
<evidence type="ECO:0000256" key="9">
    <source>
        <dbReference type="ARBA" id="ARBA00047592"/>
    </source>
</evidence>
<evidence type="ECO:0000256" key="3">
    <source>
        <dbReference type="ARBA" id="ARBA00022527"/>
    </source>
</evidence>
<sequence length="259" mass="29770">MEPIPNDAKYVRYNISGNIFEVPAKYKPPIMTLGSGGYGLVCSAVNSESNETVAIKKIMHACENPIQAKRTLREIKLLRHLEHENIVGIKDIIVPPQRDFFEDVYIAFEMMDSDLYKVITSYEKLTKDHYQYFLYQILRGLKYIHSANVLHRDLKPSNLLVSVKCELKICDFGLARAASETYAMTEYVTTRWYRAPELLLNSSTYTTAIDMWSVGCIFLELMTGRPLFPGRDHVHQFCLILEVINILCPKKDNHEILGL</sequence>
<organism evidence="14">
    <name type="scientific">Brassica cretica</name>
    <name type="common">Mustard</name>
    <dbReference type="NCBI Taxonomy" id="69181"/>
    <lineage>
        <taxon>Eukaryota</taxon>
        <taxon>Viridiplantae</taxon>
        <taxon>Streptophyta</taxon>
        <taxon>Embryophyta</taxon>
        <taxon>Tracheophyta</taxon>
        <taxon>Spermatophyta</taxon>
        <taxon>Magnoliopsida</taxon>
        <taxon>eudicotyledons</taxon>
        <taxon>Gunneridae</taxon>
        <taxon>Pentapetalae</taxon>
        <taxon>rosids</taxon>
        <taxon>malvids</taxon>
        <taxon>Brassicales</taxon>
        <taxon>Brassicaceae</taxon>
        <taxon>Brassiceae</taxon>
        <taxon>Brassica</taxon>
    </lineage>
</organism>
<keyword evidence="7" id="KW-0418">Kinase</keyword>
<evidence type="ECO:0000256" key="2">
    <source>
        <dbReference type="ARBA" id="ARBA00012411"/>
    </source>
</evidence>
<dbReference type="InterPro" id="IPR008271">
    <property type="entry name" value="Ser/Thr_kinase_AS"/>
</dbReference>
<keyword evidence="3 12" id="KW-0723">Serine/threonine-protein kinase</keyword>
<evidence type="ECO:0000313" key="14">
    <source>
        <dbReference type="EMBL" id="KAF2594078.1"/>
    </source>
</evidence>
<keyword evidence="4" id="KW-0597">Phosphoprotein</keyword>
<dbReference type="Gene3D" id="3.30.200.20">
    <property type="entry name" value="Phosphorylase Kinase, domain 1"/>
    <property type="match status" value="1"/>
</dbReference>
<evidence type="ECO:0000256" key="6">
    <source>
        <dbReference type="ARBA" id="ARBA00022741"/>
    </source>
</evidence>
<evidence type="ECO:0000256" key="12">
    <source>
        <dbReference type="RuleBase" id="RU000304"/>
    </source>
</evidence>
<dbReference type="InterPro" id="IPR011009">
    <property type="entry name" value="Kinase-like_dom_sf"/>
</dbReference>
<dbReference type="EMBL" id="QGKY02000164">
    <property type="protein sequence ID" value="KAF2594078.1"/>
    <property type="molecule type" value="Genomic_DNA"/>
</dbReference>
<reference evidence="14" key="1">
    <citation type="submission" date="2019-12" db="EMBL/GenBank/DDBJ databases">
        <title>Genome sequencing and annotation of Brassica cretica.</title>
        <authorList>
            <person name="Studholme D.J."/>
            <person name="Sarris P.F."/>
        </authorList>
    </citation>
    <scope>NUCLEOTIDE SEQUENCE</scope>
    <source>
        <strain evidence="14">PFS-102/07</strain>
        <tissue evidence="14">Leaf</tissue>
    </source>
</reference>
<evidence type="ECO:0000256" key="10">
    <source>
        <dbReference type="ARBA" id="ARBA00048312"/>
    </source>
</evidence>
<gene>
    <name evidence="14" type="ORF">F2Q70_00044152</name>
</gene>
<dbReference type="SUPFAM" id="SSF56112">
    <property type="entry name" value="Protein kinase-like (PK-like)"/>
    <property type="match status" value="1"/>
</dbReference>
<comment type="catalytic activity">
    <reaction evidence="10">
        <text>L-seryl-[protein] + ATP = O-phospho-L-seryl-[protein] + ADP + H(+)</text>
        <dbReference type="Rhea" id="RHEA:17989"/>
        <dbReference type="Rhea" id="RHEA-COMP:9863"/>
        <dbReference type="Rhea" id="RHEA-COMP:11604"/>
        <dbReference type="ChEBI" id="CHEBI:15378"/>
        <dbReference type="ChEBI" id="CHEBI:29999"/>
        <dbReference type="ChEBI" id="CHEBI:30616"/>
        <dbReference type="ChEBI" id="CHEBI:83421"/>
        <dbReference type="ChEBI" id="CHEBI:456216"/>
        <dbReference type="EC" id="2.7.11.24"/>
    </reaction>
</comment>
<accession>A0A8S9KKG5</accession>
<dbReference type="AlphaFoldDB" id="A0A8S9KKG5"/>
<keyword evidence="6 11" id="KW-0547">Nucleotide-binding</keyword>
<comment type="similarity">
    <text evidence="1">Belongs to the protein kinase superfamily. CMGC Ser/Thr protein kinase family. MAP kinase subfamily.</text>
</comment>
<comment type="caution">
    <text evidence="14">The sequence shown here is derived from an EMBL/GenBank/DDBJ whole genome shotgun (WGS) entry which is preliminary data.</text>
</comment>
<dbReference type="InterPro" id="IPR000719">
    <property type="entry name" value="Prot_kinase_dom"/>
</dbReference>
<evidence type="ECO:0000256" key="8">
    <source>
        <dbReference type="ARBA" id="ARBA00022840"/>
    </source>
</evidence>